<comment type="similarity">
    <text evidence="2">Belongs to the DNA photolyase class-1 family.</text>
</comment>
<dbReference type="Gene3D" id="1.10.579.10">
    <property type="entry name" value="DNA Cyclobutane Dipyrimidine Photolyase, subunit A, domain 3"/>
    <property type="match status" value="1"/>
</dbReference>
<evidence type="ECO:0000259" key="15">
    <source>
        <dbReference type="PROSITE" id="PS51645"/>
    </source>
</evidence>
<comment type="catalytic activity">
    <reaction evidence="9">
        <text>cyclobutadipyrimidine (in DNA) = 2 pyrimidine residues (in DNA).</text>
        <dbReference type="EC" id="4.1.99.3"/>
    </reaction>
</comment>
<dbReference type="GO" id="GO:0000719">
    <property type="term" value="P:photoreactive repair"/>
    <property type="evidence" value="ECO:0007669"/>
    <property type="project" value="UniProtKB-ARBA"/>
</dbReference>
<comment type="cofactor">
    <cofactor evidence="12">
        <name>FAD</name>
        <dbReference type="ChEBI" id="CHEBI:57692"/>
    </cofactor>
    <text evidence="12">Binds 1 FAD per subunit.</text>
</comment>
<feature type="domain" description="Photolyase/cryptochrome alpha/beta" evidence="15">
    <location>
        <begin position="2"/>
        <end position="130"/>
    </location>
</feature>
<evidence type="ECO:0000313" key="17">
    <source>
        <dbReference type="Proteomes" id="UP000000647"/>
    </source>
</evidence>
<dbReference type="InterPro" id="IPR014729">
    <property type="entry name" value="Rossmann-like_a/b/a_fold"/>
</dbReference>
<dbReference type="EMBL" id="CP000544">
    <property type="protein sequence ID" value="ABM61691.1"/>
    <property type="molecule type" value="Genomic_DNA"/>
</dbReference>
<dbReference type="Proteomes" id="UP000000647">
    <property type="component" value="Chromosome"/>
</dbReference>
<dbReference type="PROSITE" id="PS51645">
    <property type="entry name" value="PHR_CRY_ALPHA_BETA"/>
    <property type="match status" value="1"/>
</dbReference>
<dbReference type="OrthoDB" id="9772484at2"/>
<comment type="cofactor">
    <cofactor evidence="1">
        <name>(6R)-5,10-methylene-5,6,7,8-tetrahydrofolate</name>
        <dbReference type="ChEBI" id="CHEBI:15636"/>
    </cofactor>
</comment>
<feature type="site" description="Electron transfer via tryptophanyl radical" evidence="13">
    <location>
        <position position="362"/>
    </location>
</feature>
<dbReference type="PROSITE" id="PS00394">
    <property type="entry name" value="DNA_PHOTOLYASES_1_1"/>
    <property type="match status" value="1"/>
</dbReference>
<evidence type="ECO:0000256" key="9">
    <source>
        <dbReference type="ARBA" id="ARBA00033999"/>
    </source>
</evidence>
<feature type="binding site" evidence="12">
    <location>
        <begin position="375"/>
        <end position="377"/>
    </location>
    <ligand>
        <name>FAD</name>
        <dbReference type="ChEBI" id="CHEBI:57692"/>
    </ligand>
</feature>
<evidence type="ECO:0000256" key="7">
    <source>
        <dbReference type="ARBA" id="ARBA00022991"/>
    </source>
</evidence>
<dbReference type="GO" id="GO:0003677">
    <property type="term" value="F:DNA binding"/>
    <property type="evidence" value="ECO:0007669"/>
    <property type="project" value="TreeGrafter"/>
</dbReference>
<dbReference type="InterPro" id="IPR005101">
    <property type="entry name" value="Cryptochr/Photolyase_FAD-bd"/>
</dbReference>
<dbReference type="SUPFAM" id="SSF48173">
    <property type="entry name" value="Cryptochrome/photolyase FAD-binding domain"/>
    <property type="match status" value="1"/>
</dbReference>
<feature type="site" description="Electron transfer via tryptophanyl radical" evidence="13">
    <location>
        <position position="385"/>
    </location>
</feature>
<dbReference type="PRINTS" id="PR00147">
    <property type="entry name" value="DNAPHOTLYASE"/>
</dbReference>
<dbReference type="KEGG" id="hha:Hhal_0915"/>
<evidence type="ECO:0000256" key="1">
    <source>
        <dbReference type="ARBA" id="ARBA00001932"/>
    </source>
</evidence>
<comment type="function">
    <text evidence="10">Involved in repair of UV radiation-induced DNA damage. Catalyzes the light-dependent monomerization (300-600 nm) of cyclobutyl pyrimidine dimers (in cis-syn configuration), which are formed between adjacent bases on the same DNA strand upon exposure to ultraviolet radiation.</text>
</comment>
<evidence type="ECO:0000256" key="8">
    <source>
        <dbReference type="ARBA" id="ARBA00031671"/>
    </source>
</evidence>
<dbReference type="STRING" id="349124.Hhal_0915"/>
<dbReference type="InterPro" id="IPR002081">
    <property type="entry name" value="Cryptochrome/DNA_photolyase_1"/>
</dbReference>
<keyword evidence="7 14" id="KW-0157">Chromophore</keyword>
<dbReference type="HOGENOM" id="CLU_010348_2_2_6"/>
<dbReference type="GO" id="GO:0071949">
    <property type="term" value="F:FAD binding"/>
    <property type="evidence" value="ECO:0007669"/>
    <property type="project" value="TreeGrafter"/>
</dbReference>
<evidence type="ECO:0000256" key="10">
    <source>
        <dbReference type="ARBA" id="ARBA00059220"/>
    </source>
</evidence>
<proteinExistence type="inferred from homology"/>
<reference evidence="16 17" key="2">
    <citation type="journal article" date="2013" name="Stand. Genomic Sci.">
        <title>Complete genome sequence of Halorhodospira halophila SL1.</title>
        <authorList>
            <person name="Challacombe J.F."/>
            <person name="Majid S."/>
            <person name="Deole R."/>
            <person name="Brettin T.S."/>
            <person name="Bruce D."/>
            <person name="Delano S.F."/>
            <person name="Detter J.C."/>
            <person name="Gleasner C.D."/>
            <person name="Han C.S."/>
            <person name="Misra M."/>
            <person name="Reitenga K.G."/>
            <person name="Mikhailova N."/>
            <person name="Woyke T."/>
            <person name="Pitluck S."/>
            <person name="Nolan M."/>
            <person name="Land M.L."/>
            <person name="Saunders E."/>
            <person name="Tapia R."/>
            <person name="Lapidus A."/>
            <person name="Ivanova N."/>
            <person name="Hoff W.D."/>
        </authorList>
    </citation>
    <scope>NUCLEOTIDE SEQUENCE [LARGE SCALE GENOMIC DNA]</scope>
    <source>
        <strain evidence="17">DSM 244 / SL1</strain>
    </source>
</reference>
<organism evidence="16 17">
    <name type="scientific">Halorhodospira halophila (strain DSM 244 / SL1)</name>
    <name type="common">Ectothiorhodospira halophila (strain DSM 244 / SL1)</name>
    <dbReference type="NCBI Taxonomy" id="349124"/>
    <lineage>
        <taxon>Bacteria</taxon>
        <taxon>Pseudomonadati</taxon>
        <taxon>Pseudomonadota</taxon>
        <taxon>Gammaproteobacteria</taxon>
        <taxon>Chromatiales</taxon>
        <taxon>Ectothiorhodospiraceae</taxon>
        <taxon>Halorhodospira</taxon>
    </lineage>
</organism>
<dbReference type="InterPro" id="IPR018394">
    <property type="entry name" value="DNA_photolyase_1_CS_C"/>
</dbReference>
<feature type="site" description="Electron transfer via tryptophanyl radical" evidence="13">
    <location>
        <position position="307"/>
    </location>
</feature>
<dbReference type="GO" id="GO:0003904">
    <property type="term" value="F:deoxyribodipyrimidine photo-lyase activity"/>
    <property type="evidence" value="ECO:0007669"/>
    <property type="project" value="UniProtKB-EC"/>
</dbReference>
<evidence type="ECO:0000256" key="2">
    <source>
        <dbReference type="ARBA" id="ARBA00005862"/>
    </source>
</evidence>
<evidence type="ECO:0000313" key="16">
    <source>
        <dbReference type="EMBL" id="ABM61691.1"/>
    </source>
</evidence>
<evidence type="ECO:0000256" key="11">
    <source>
        <dbReference type="ARBA" id="ARBA00083107"/>
    </source>
</evidence>
<dbReference type="FunFam" id="1.10.579.10:FF:000003">
    <property type="entry name" value="Deoxyribodipyrimidine photo-lyase"/>
    <property type="match status" value="1"/>
</dbReference>
<feature type="binding site" evidence="12">
    <location>
        <position position="223"/>
    </location>
    <ligand>
        <name>FAD</name>
        <dbReference type="ChEBI" id="CHEBI:57692"/>
    </ligand>
</feature>
<keyword evidence="16" id="KW-0456">Lyase</keyword>
<dbReference type="Gene3D" id="3.40.50.620">
    <property type="entry name" value="HUPs"/>
    <property type="match status" value="1"/>
</dbReference>
<dbReference type="InterPro" id="IPR006050">
    <property type="entry name" value="DNA_photolyase_N"/>
</dbReference>
<evidence type="ECO:0000256" key="5">
    <source>
        <dbReference type="ARBA" id="ARBA00022630"/>
    </source>
</evidence>
<sequence>MTNALVWLRRDLRLADQPALARAAQTAERLAPVYIHAPAETRPTVGAASCWWLHHSLAALDAELASAGSRLCLDTGPSAERLCHWAQVSDAAVVYCTAIAEPWARQQEAAVAEALAAIGVRLEVLADGLLTDPSAVRNRSGTPYRAFTPFWRSVRAQLDPPRPAPPPALPGLPEAIPEPQPLETLGLLPRIRWDEKLAPCWQPGAAGAQQRLERFLDGAGPAYGERRDFPAQPGTSRLSPHLHFGEISIRAVWHAVRDAQQMQPAAADALDTFLAELGWREFAYHLLWQQPELHRTPIDERFSRFPWREDPDGALLDAWRRGATGIPLVDAGMRELWATGWMHNRVRMVVGSFLVKNLRLPWQHGEAHFRDTLVDWDLASNSMGWQWVSGCGADAAPYFRIFNPVRQGERFDPDGDYVRHWVPEVAGLPKSHIHQPWAAPADARARCGLHLGRDYPEPLVDLATSRKEALAAFHALG</sequence>
<evidence type="ECO:0000256" key="14">
    <source>
        <dbReference type="RuleBase" id="RU004182"/>
    </source>
</evidence>
<reference evidence="17" key="1">
    <citation type="submission" date="2006-12" db="EMBL/GenBank/DDBJ databases">
        <title>Complete sequence of Halorhodospira halophila SL1.</title>
        <authorList>
            <consortium name="US DOE Joint Genome Institute"/>
            <person name="Copeland A."/>
            <person name="Lucas S."/>
            <person name="Lapidus A."/>
            <person name="Barry K."/>
            <person name="Detter J.C."/>
            <person name="Glavina del Rio T."/>
            <person name="Hammon N."/>
            <person name="Israni S."/>
            <person name="Dalin E."/>
            <person name="Tice H."/>
            <person name="Pitluck S."/>
            <person name="Saunders E."/>
            <person name="Brettin T."/>
            <person name="Bruce D."/>
            <person name="Han C."/>
            <person name="Tapia R."/>
            <person name="Schmutz J."/>
            <person name="Larimer F."/>
            <person name="Land M."/>
            <person name="Hauser L."/>
            <person name="Kyrpides N."/>
            <person name="Mikhailova N."/>
            <person name="Hoff W."/>
            <person name="Richardson P."/>
        </authorList>
    </citation>
    <scope>NUCLEOTIDE SEQUENCE [LARGE SCALE GENOMIC DNA]</scope>
    <source>
        <strain evidence="17">DSM 244 / SL1</strain>
    </source>
</reference>
<dbReference type="EC" id="4.1.99.3" evidence="3"/>
<feature type="binding site" evidence="12">
    <location>
        <position position="273"/>
    </location>
    <ligand>
        <name>FAD</name>
        <dbReference type="ChEBI" id="CHEBI:57692"/>
    </ligand>
</feature>
<feature type="binding site" evidence="12">
    <location>
        <begin position="235"/>
        <end position="239"/>
    </location>
    <ligand>
        <name>FAD</name>
        <dbReference type="ChEBI" id="CHEBI:57692"/>
    </ligand>
</feature>
<keyword evidence="5 12" id="KW-0285">Flavoprotein</keyword>
<dbReference type="GO" id="GO:0009416">
    <property type="term" value="P:response to light stimulus"/>
    <property type="evidence" value="ECO:0007669"/>
    <property type="project" value="TreeGrafter"/>
</dbReference>
<gene>
    <name evidence="16" type="ordered locus">Hhal_0915</name>
</gene>
<comment type="similarity">
    <text evidence="14">Belongs to the DNA photolyase family.</text>
</comment>
<evidence type="ECO:0000256" key="12">
    <source>
        <dbReference type="PIRSR" id="PIRSR602081-1"/>
    </source>
</evidence>
<dbReference type="Gene3D" id="1.25.40.80">
    <property type="match status" value="1"/>
</dbReference>
<dbReference type="SUPFAM" id="SSF52425">
    <property type="entry name" value="Cryptochrome/photolyase, N-terminal domain"/>
    <property type="match status" value="1"/>
</dbReference>
<dbReference type="Pfam" id="PF03441">
    <property type="entry name" value="FAD_binding_7"/>
    <property type="match status" value="1"/>
</dbReference>
<protein>
    <recommendedName>
        <fullName evidence="4">Deoxyribodipyrimidine photo-lyase</fullName>
        <ecNumber evidence="3">4.1.99.3</ecNumber>
    </recommendedName>
    <alternativeName>
        <fullName evidence="8">DNA photolyase</fullName>
    </alternativeName>
    <alternativeName>
        <fullName evidence="11">Photoreactivating enzyme</fullName>
    </alternativeName>
</protein>
<dbReference type="RefSeq" id="WP_011813714.1">
    <property type="nucleotide sequence ID" value="NC_008789.1"/>
</dbReference>
<evidence type="ECO:0000256" key="6">
    <source>
        <dbReference type="ARBA" id="ARBA00022827"/>
    </source>
</evidence>
<name>A1WVH9_HALHL</name>
<dbReference type="Pfam" id="PF00875">
    <property type="entry name" value="DNA_photolyase"/>
    <property type="match status" value="1"/>
</dbReference>
<dbReference type="InterPro" id="IPR036155">
    <property type="entry name" value="Crypto/Photolyase_N_sf"/>
</dbReference>
<accession>A1WVH9</accession>
<keyword evidence="17" id="KW-1185">Reference proteome</keyword>
<keyword evidence="6 12" id="KW-0274">FAD</keyword>
<dbReference type="eggNOG" id="COG0415">
    <property type="taxonomic scope" value="Bacteria"/>
</dbReference>
<dbReference type="PANTHER" id="PTHR11455:SF9">
    <property type="entry name" value="CRYPTOCHROME CIRCADIAN CLOCK 5 ISOFORM X1"/>
    <property type="match status" value="1"/>
</dbReference>
<evidence type="ECO:0000256" key="13">
    <source>
        <dbReference type="PIRSR" id="PIRSR602081-2"/>
    </source>
</evidence>
<dbReference type="InterPro" id="IPR036134">
    <property type="entry name" value="Crypto/Photolyase_FAD-like_sf"/>
</dbReference>
<dbReference type="AlphaFoldDB" id="A1WVH9"/>
<evidence type="ECO:0000256" key="4">
    <source>
        <dbReference type="ARBA" id="ARBA00014046"/>
    </source>
</evidence>
<evidence type="ECO:0000256" key="3">
    <source>
        <dbReference type="ARBA" id="ARBA00013149"/>
    </source>
</evidence>
<dbReference type="PANTHER" id="PTHR11455">
    <property type="entry name" value="CRYPTOCHROME"/>
    <property type="match status" value="1"/>
</dbReference>